<dbReference type="Proteomes" id="UP000244623">
    <property type="component" value="Chromosome"/>
</dbReference>
<organism evidence="1 2">
    <name type="scientific">Cronobacter turicensis</name>
    <dbReference type="NCBI Taxonomy" id="413502"/>
    <lineage>
        <taxon>Bacteria</taxon>
        <taxon>Pseudomonadati</taxon>
        <taxon>Pseudomonadota</taxon>
        <taxon>Gammaproteobacteria</taxon>
        <taxon>Enterobacterales</taxon>
        <taxon>Enterobacteriaceae</taxon>
        <taxon>Cronobacter</taxon>
    </lineage>
</organism>
<name>A0ACD5IUF0_9ENTR</name>
<dbReference type="EMBL" id="CP187984">
    <property type="protein sequence ID" value="XSF54478.1"/>
    <property type="molecule type" value="Genomic_DNA"/>
</dbReference>
<proteinExistence type="predicted"/>
<evidence type="ECO:0000313" key="2">
    <source>
        <dbReference type="Proteomes" id="UP000244623"/>
    </source>
</evidence>
<evidence type="ECO:0000313" key="1">
    <source>
        <dbReference type="EMBL" id="XSF54478.1"/>
    </source>
</evidence>
<accession>A0ACD5IUF0</accession>
<sequence length="123" mass="14361">MNTLSYIMPKLAWIIPLVAMCFVAYVVFKNKQSDKIDAFIKENGVDVDAVMVEIVPDKYQRVNNKIVAVITLQYNFEGKIVTSKRGLSFYITDKDKFETGNKIRIRINPDNPTQFYYPDYRTY</sequence>
<protein>
    <submittedName>
        <fullName evidence="1">Uncharacterized protein</fullName>
    </submittedName>
</protein>
<gene>
    <name evidence="1" type="ORF">BS411_000570</name>
</gene>
<reference evidence="1" key="1">
    <citation type="submission" date="2025-05" db="EMBL/GenBank/DDBJ databases">
        <title>FDA Reference Genome datasets for Cronobacter.</title>
        <authorList>
            <person name="Gopinath G.R."/>
        </authorList>
    </citation>
    <scope>NUCLEOTIDE SEQUENCE</scope>
    <source>
        <strain evidence="1">MOD1-Sh41s</strain>
    </source>
</reference>